<dbReference type="EMBL" id="WBUI01000030">
    <property type="protein sequence ID" value="KAB2929500.1"/>
    <property type="molecule type" value="Genomic_DNA"/>
</dbReference>
<protein>
    <submittedName>
        <fullName evidence="3">Helix-turn-helix transcriptional regulator</fullName>
    </submittedName>
</protein>
<reference evidence="3 4" key="1">
    <citation type="submission" date="2019-10" db="EMBL/GenBank/DDBJ databases">
        <title>Extracellular Electron Transfer in a Candidatus Methanoperedens spp. Enrichment Culture.</title>
        <authorList>
            <person name="Berger S."/>
            <person name="Rangel Shaw D."/>
            <person name="Berben T."/>
            <person name="In 'T Zandt M."/>
            <person name="Frank J."/>
            <person name="Reimann J."/>
            <person name="Jetten M.S.M."/>
            <person name="Welte C.U."/>
        </authorList>
    </citation>
    <scope>NUCLEOTIDE SEQUENCE [LARGE SCALE GENOMIC DNA]</scope>
    <source>
        <strain evidence="3">SB12</strain>
    </source>
</reference>
<evidence type="ECO:0000256" key="1">
    <source>
        <dbReference type="SAM" id="MobiDB-lite"/>
    </source>
</evidence>
<evidence type="ECO:0000313" key="3">
    <source>
        <dbReference type="EMBL" id="KAB2929500.1"/>
    </source>
</evidence>
<dbReference type="InterPro" id="IPR010982">
    <property type="entry name" value="Lambda_DNA-bd_dom_sf"/>
</dbReference>
<gene>
    <name evidence="3" type="ORF">F9K24_19640</name>
</gene>
<feature type="compositionally biased region" description="Basic and acidic residues" evidence="1">
    <location>
        <begin position="90"/>
        <end position="109"/>
    </location>
</feature>
<organism evidence="3 4">
    <name type="scientific">Leptonema illini</name>
    <dbReference type="NCBI Taxonomy" id="183"/>
    <lineage>
        <taxon>Bacteria</taxon>
        <taxon>Pseudomonadati</taxon>
        <taxon>Spirochaetota</taxon>
        <taxon>Spirochaetia</taxon>
        <taxon>Leptospirales</taxon>
        <taxon>Leptospiraceae</taxon>
        <taxon>Leptonema</taxon>
    </lineage>
</organism>
<dbReference type="Gene3D" id="1.10.260.40">
    <property type="entry name" value="lambda repressor-like DNA-binding domains"/>
    <property type="match status" value="1"/>
</dbReference>
<dbReference type="Proteomes" id="UP000460298">
    <property type="component" value="Unassembled WGS sequence"/>
</dbReference>
<feature type="region of interest" description="Disordered" evidence="1">
    <location>
        <begin position="79"/>
        <end position="122"/>
    </location>
</feature>
<proteinExistence type="predicted"/>
<evidence type="ECO:0000313" key="4">
    <source>
        <dbReference type="Proteomes" id="UP000460298"/>
    </source>
</evidence>
<feature type="domain" description="HTH cro/C1-type" evidence="2">
    <location>
        <begin position="21"/>
        <end position="72"/>
    </location>
</feature>
<dbReference type="Pfam" id="PF01381">
    <property type="entry name" value="HTH_3"/>
    <property type="match status" value="1"/>
</dbReference>
<name>A0A833GZ99_9LEPT</name>
<dbReference type="SUPFAM" id="SSF47413">
    <property type="entry name" value="lambda repressor-like DNA-binding domains"/>
    <property type="match status" value="1"/>
</dbReference>
<accession>A0A833GZ99</accession>
<dbReference type="AlphaFoldDB" id="A0A833GZ99"/>
<dbReference type="PROSITE" id="PS50943">
    <property type="entry name" value="HTH_CROC1"/>
    <property type="match status" value="1"/>
</dbReference>
<dbReference type="GO" id="GO:0003677">
    <property type="term" value="F:DNA binding"/>
    <property type="evidence" value="ECO:0007669"/>
    <property type="project" value="InterPro"/>
</dbReference>
<dbReference type="SMART" id="SM00530">
    <property type="entry name" value="HTH_XRE"/>
    <property type="match status" value="1"/>
</dbReference>
<evidence type="ECO:0000259" key="2">
    <source>
        <dbReference type="PROSITE" id="PS50943"/>
    </source>
</evidence>
<dbReference type="CDD" id="cd00093">
    <property type="entry name" value="HTH_XRE"/>
    <property type="match status" value="1"/>
</dbReference>
<comment type="caution">
    <text evidence="3">The sequence shown here is derived from an EMBL/GenBank/DDBJ whole genome shotgun (WGS) entry which is preliminary data.</text>
</comment>
<sequence>MQTNPNAPMGSLLEAVAENLKLRARQTGLDQQELAALAGLNRNTVSAALAGKDVRLSTLIRLSRAVGFTDWLLPLLERPQPSPLQLLDANRQEGRRSRRQKEGPEAERPAHRKQGRQKENSK</sequence>
<dbReference type="InterPro" id="IPR001387">
    <property type="entry name" value="Cro/C1-type_HTH"/>
</dbReference>